<feature type="region of interest" description="Disordered" evidence="1">
    <location>
        <begin position="349"/>
        <end position="389"/>
    </location>
</feature>
<protein>
    <submittedName>
        <fullName evidence="2">Uncharacterized protein</fullName>
    </submittedName>
</protein>
<dbReference type="Proteomes" id="UP001281761">
    <property type="component" value="Unassembled WGS sequence"/>
</dbReference>
<reference evidence="2 3" key="1">
    <citation type="journal article" date="2022" name="bioRxiv">
        <title>Genomics of Preaxostyla Flagellates Illuminates Evolutionary Transitions and the Path Towards Mitochondrial Loss.</title>
        <authorList>
            <person name="Novak L.V.F."/>
            <person name="Treitli S.C."/>
            <person name="Pyrih J."/>
            <person name="Halakuc P."/>
            <person name="Pipaliya S.V."/>
            <person name="Vacek V."/>
            <person name="Brzon O."/>
            <person name="Soukal P."/>
            <person name="Eme L."/>
            <person name="Dacks J.B."/>
            <person name="Karnkowska A."/>
            <person name="Elias M."/>
            <person name="Hampl V."/>
        </authorList>
    </citation>
    <scope>NUCLEOTIDE SEQUENCE [LARGE SCALE GENOMIC DNA]</scope>
    <source>
        <strain evidence="2">NAU3</strain>
        <tissue evidence="2">Gut</tissue>
    </source>
</reference>
<organism evidence="2 3">
    <name type="scientific">Blattamonas nauphoetae</name>
    <dbReference type="NCBI Taxonomy" id="2049346"/>
    <lineage>
        <taxon>Eukaryota</taxon>
        <taxon>Metamonada</taxon>
        <taxon>Preaxostyla</taxon>
        <taxon>Oxymonadida</taxon>
        <taxon>Blattamonas</taxon>
    </lineage>
</organism>
<evidence type="ECO:0000313" key="2">
    <source>
        <dbReference type="EMBL" id="KAK2950617.1"/>
    </source>
</evidence>
<evidence type="ECO:0000256" key="1">
    <source>
        <dbReference type="SAM" id="MobiDB-lite"/>
    </source>
</evidence>
<name>A0ABQ9XDR2_9EUKA</name>
<accession>A0ABQ9XDR2</accession>
<feature type="compositionally biased region" description="Acidic residues" evidence="1">
    <location>
        <begin position="376"/>
        <end position="389"/>
    </location>
</feature>
<gene>
    <name evidence="2" type="ORF">BLNAU_14423</name>
</gene>
<proteinExistence type="predicted"/>
<keyword evidence="3" id="KW-1185">Reference proteome</keyword>
<sequence>METNSSSDQNRFMHISTRVETPLFQRIEPDTIETVQQVSPPFMSLVDFVREGNTLDNTATEQACAILKILGRLTPKRSAAKRLLSQLVPTRDGSWSGFAESFVLLLTCSNETLVKAVLSLLYYFVWLMDTGKDLFFFLETGFFQLLPKAFYEQEMHVSTQHGLHLMQIVTKFVLVLFPGSSRSNCEKWRLSMDTFQLKFLDKFFRPIQPFLVFVCNNRRRLSDSFSSHAFPSLLKMIVDYSPHLEELTQFVLSSSFALTFSDSLHFFGTNDLTFELLSRVLYGHEEWQDDTPAVRKRRHQIITKLSDEGLLDEIELLTRVRRYEYTVRDIVHFGAKMIHDMGGNVSFKAEAEDEEPEADLDEECPFNWDDGRENDWDNDWESDSDDEWY</sequence>
<dbReference type="EMBL" id="JARBJD010000132">
    <property type="protein sequence ID" value="KAK2950617.1"/>
    <property type="molecule type" value="Genomic_DNA"/>
</dbReference>
<feature type="compositionally biased region" description="Acidic residues" evidence="1">
    <location>
        <begin position="351"/>
        <end position="364"/>
    </location>
</feature>
<evidence type="ECO:0000313" key="3">
    <source>
        <dbReference type="Proteomes" id="UP001281761"/>
    </source>
</evidence>
<comment type="caution">
    <text evidence="2">The sequence shown here is derived from an EMBL/GenBank/DDBJ whole genome shotgun (WGS) entry which is preliminary data.</text>
</comment>